<sequence length="240" mass="28233">MRQRYPTVHPSKWCFHQKNLLETLVTKIVSIVLRPIMEPKQRILQKADELFKRYGIRSVSMDDIAAQVGMSKKTLYQYYVDKEELVNAVFSTMMDENKASCGSCIHHAENAIHEVFLQFDQVQVMLSEMNPSLLYDMEKYHAPTFAKFKAYQNEFLYGIIRSNFERGVAEGLYRDNFDIEIITRFRIHTIMVAFNMDLFPASRTNLLYVEQQLLDLFLYGIATAKGERLIQKYKKQRTKN</sequence>
<comment type="caution">
    <text evidence="7">The sequence shown here is derived from an EMBL/GenBank/DDBJ whole genome shotgun (WGS) entry which is preliminary data.</text>
</comment>
<keyword evidence="2" id="KW-0805">Transcription regulation</keyword>
<keyword evidence="3 5" id="KW-0238">DNA-binding</keyword>
<proteinExistence type="predicted"/>
<feature type="domain" description="HTH tetR-type" evidence="6">
    <location>
        <begin position="37"/>
        <end position="97"/>
    </location>
</feature>
<dbReference type="Gene3D" id="1.10.357.10">
    <property type="entry name" value="Tetracycline Repressor, domain 2"/>
    <property type="match status" value="1"/>
</dbReference>
<dbReference type="InterPro" id="IPR036271">
    <property type="entry name" value="Tet_transcr_reg_TetR-rel_C_sf"/>
</dbReference>
<evidence type="ECO:0000313" key="7">
    <source>
        <dbReference type="EMBL" id="TCJ13492.1"/>
    </source>
</evidence>
<dbReference type="SUPFAM" id="SSF48498">
    <property type="entry name" value="Tetracyclin repressor-like, C-terminal domain"/>
    <property type="match status" value="1"/>
</dbReference>
<evidence type="ECO:0000256" key="2">
    <source>
        <dbReference type="ARBA" id="ARBA00023015"/>
    </source>
</evidence>
<feature type="DNA-binding region" description="H-T-H motif" evidence="5">
    <location>
        <begin position="60"/>
        <end position="79"/>
    </location>
</feature>
<dbReference type="GO" id="GO:0000976">
    <property type="term" value="F:transcription cis-regulatory region binding"/>
    <property type="evidence" value="ECO:0007669"/>
    <property type="project" value="TreeGrafter"/>
</dbReference>
<dbReference type="InterPro" id="IPR009057">
    <property type="entry name" value="Homeodomain-like_sf"/>
</dbReference>
<dbReference type="PANTHER" id="PTHR30055:SF175">
    <property type="entry name" value="HTH-TYPE TRANSCRIPTIONAL REPRESSOR KSTR2"/>
    <property type="match status" value="1"/>
</dbReference>
<keyword evidence="4" id="KW-0804">Transcription</keyword>
<dbReference type="GO" id="GO:0003700">
    <property type="term" value="F:DNA-binding transcription factor activity"/>
    <property type="evidence" value="ECO:0007669"/>
    <property type="project" value="TreeGrafter"/>
</dbReference>
<dbReference type="Proteomes" id="UP000295334">
    <property type="component" value="Unassembled WGS sequence"/>
</dbReference>
<dbReference type="AlphaFoldDB" id="A0A4R1B5S2"/>
<evidence type="ECO:0000256" key="4">
    <source>
        <dbReference type="ARBA" id="ARBA00023163"/>
    </source>
</evidence>
<name>A0A4R1B5S2_9BACT</name>
<keyword evidence="1" id="KW-0678">Repressor</keyword>
<dbReference type="OrthoDB" id="881297at2"/>
<dbReference type="EMBL" id="SJZI01000045">
    <property type="protein sequence ID" value="TCJ13492.1"/>
    <property type="molecule type" value="Genomic_DNA"/>
</dbReference>
<reference evidence="7 8" key="1">
    <citation type="submission" date="2019-03" db="EMBL/GenBank/DDBJ databases">
        <authorList>
            <person name="Kim M.K.M."/>
        </authorList>
    </citation>
    <scope>NUCLEOTIDE SEQUENCE [LARGE SCALE GENOMIC DNA]</scope>
    <source>
        <strain evidence="7 8">17J68-12</strain>
    </source>
</reference>
<gene>
    <name evidence="7" type="ORF">EPD60_12480</name>
</gene>
<evidence type="ECO:0000313" key="8">
    <source>
        <dbReference type="Proteomes" id="UP000295334"/>
    </source>
</evidence>
<dbReference type="PROSITE" id="PS50977">
    <property type="entry name" value="HTH_TETR_2"/>
    <property type="match status" value="1"/>
</dbReference>
<dbReference type="Gene3D" id="1.10.10.60">
    <property type="entry name" value="Homeodomain-like"/>
    <property type="match status" value="1"/>
</dbReference>
<dbReference type="InterPro" id="IPR001647">
    <property type="entry name" value="HTH_TetR"/>
</dbReference>
<accession>A0A4R1B5S2</accession>
<evidence type="ECO:0000256" key="3">
    <source>
        <dbReference type="ARBA" id="ARBA00023125"/>
    </source>
</evidence>
<protein>
    <submittedName>
        <fullName evidence="7">TetR/AcrR family transcriptional regulator</fullName>
    </submittedName>
</protein>
<evidence type="ECO:0000256" key="5">
    <source>
        <dbReference type="PROSITE-ProRule" id="PRU00335"/>
    </source>
</evidence>
<dbReference type="PRINTS" id="PR00455">
    <property type="entry name" value="HTHTETR"/>
</dbReference>
<evidence type="ECO:0000259" key="6">
    <source>
        <dbReference type="PROSITE" id="PS50977"/>
    </source>
</evidence>
<dbReference type="SUPFAM" id="SSF46689">
    <property type="entry name" value="Homeodomain-like"/>
    <property type="match status" value="1"/>
</dbReference>
<evidence type="ECO:0000256" key="1">
    <source>
        <dbReference type="ARBA" id="ARBA00022491"/>
    </source>
</evidence>
<dbReference type="PANTHER" id="PTHR30055">
    <property type="entry name" value="HTH-TYPE TRANSCRIPTIONAL REGULATOR RUTR"/>
    <property type="match status" value="1"/>
</dbReference>
<keyword evidence="8" id="KW-1185">Reference proteome</keyword>
<organism evidence="7 8">
    <name type="scientific">Flaviaesturariibacter flavus</name>
    <dbReference type="NCBI Taxonomy" id="2502780"/>
    <lineage>
        <taxon>Bacteria</taxon>
        <taxon>Pseudomonadati</taxon>
        <taxon>Bacteroidota</taxon>
        <taxon>Chitinophagia</taxon>
        <taxon>Chitinophagales</taxon>
        <taxon>Chitinophagaceae</taxon>
        <taxon>Flaviaestuariibacter</taxon>
    </lineage>
</organism>
<dbReference type="InterPro" id="IPR050109">
    <property type="entry name" value="HTH-type_TetR-like_transc_reg"/>
</dbReference>
<dbReference type="Pfam" id="PF00440">
    <property type="entry name" value="TetR_N"/>
    <property type="match status" value="1"/>
</dbReference>